<evidence type="ECO:0000256" key="4">
    <source>
        <dbReference type="ARBA" id="ARBA00022490"/>
    </source>
</evidence>
<keyword evidence="4" id="KW-0963">Cytoplasm</keyword>
<organism evidence="12 13">
    <name type="scientific">Petrolisthes manimaculis</name>
    <dbReference type="NCBI Taxonomy" id="1843537"/>
    <lineage>
        <taxon>Eukaryota</taxon>
        <taxon>Metazoa</taxon>
        <taxon>Ecdysozoa</taxon>
        <taxon>Arthropoda</taxon>
        <taxon>Crustacea</taxon>
        <taxon>Multicrustacea</taxon>
        <taxon>Malacostraca</taxon>
        <taxon>Eumalacostraca</taxon>
        <taxon>Eucarida</taxon>
        <taxon>Decapoda</taxon>
        <taxon>Pleocyemata</taxon>
        <taxon>Anomura</taxon>
        <taxon>Galatheoidea</taxon>
        <taxon>Porcellanidae</taxon>
        <taxon>Petrolisthes</taxon>
    </lineage>
</organism>
<evidence type="ECO:0000256" key="9">
    <source>
        <dbReference type="ARBA" id="ARBA00023242"/>
    </source>
</evidence>
<dbReference type="Proteomes" id="UP001292094">
    <property type="component" value="Unassembled WGS sequence"/>
</dbReference>
<keyword evidence="7" id="KW-0443">Lipid metabolism</keyword>
<dbReference type="GO" id="GO:0031965">
    <property type="term" value="C:nuclear membrane"/>
    <property type="evidence" value="ECO:0007669"/>
    <property type="project" value="UniProtKB-SubCell"/>
</dbReference>
<dbReference type="InterPro" id="IPR019168">
    <property type="entry name" value="NEP1-R1"/>
</dbReference>
<evidence type="ECO:0000256" key="10">
    <source>
        <dbReference type="ARBA" id="ARBA00030458"/>
    </source>
</evidence>
<evidence type="ECO:0000313" key="13">
    <source>
        <dbReference type="Proteomes" id="UP001292094"/>
    </source>
</evidence>
<evidence type="ECO:0000256" key="1">
    <source>
        <dbReference type="ARBA" id="ARBA00004232"/>
    </source>
</evidence>
<feature type="transmembrane region" description="Helical" evidence="11">
    <location>
        <begin position="107"/>
        <end position="127"/>
    </location>
</feature>
<comment type="subcellular location">
    <subcellularLocation>
        <location evidence="2">Cytoplasm</location>
    </subcellularLocation>
    <subcellularLocation>
        <location evidence="1">Nucleus membrane</location>
        <topology evidence="1">Multi-pass membrane protein</topology>
    </subcellularLocation>
</comment>
<evidence type="ECO:0000256" key="7">
    <source>
        <dbReference type="ARBA" id="ARBA00023098"/>
    </source>
</evidence>
<dbReference type="PANTHER" id="PTHR20996">
    <property type="entry name" value="NUCLEAR ENVELOPE PHOSPHATASE-REGULATORY SUBUNIT 1"/>
    <property type="match status" value="1"/>
</dbReference>
<evidence type="ECO:0000313" key="12">
    <source>
        <dbReference type="EMBL" id="KAK4288123.1"/>
    </source>
</evidence>
<evidence type="ECO:0000256" key="6">
    <source>
        <dbReference type="ARBA" id="ARBA00022989"/>
    </source>
</evidence>
<accession>A0AAE1TJW1</accession>
<keyword evidence="8 11" id="KW-0472">Membrane</keyword>
<comment type="similarity">
    <text evidence="3">Belongs to the CNEP1R1 family.</text>
</comment>
<keyword evidence="13" id="KW-1185">Reference proteome</keyword>
<dbReference type="GO" id="GO:0071595">
    <property type="term" value="C:Nem1-Spo7 phosphatase complex"/>
    <property type="evidence" value="ECO:0007669"/>
    <property type="project" value="InterPro"/>
</dbReference>
<evidence type="ECO:0000256" key="5">
    <source>
        <dbReference type="ARBA" id="ARBA00022692"/>
    </source>
</evidence>
<feature type="transmembrane region" description="Helical" evidence="11">
    <location>
        <begin position="75"/>
        <end position="92"/>
    </location>
</feature>
<gene>
    <name evidence="12" type="ORF">Pmani_038839</name>
</gene>
<dbReference type="EMBL" id="JAWZYT010006480">
    <property type="protein sequence ID" value="KAK4288123.1"/>
    <property type="molecule type" value="Genomic_DNA"/>
</dbReference>
<dbReference type="GO" id="GO:0005737">
    <property type="term" value="C:cytoplasm"/>
    <property type="evidence" value="ECO:0007669"/>
    <property type="project" value="UniProtKB-SubCell"/>
</dbReference>
<sequence length="167" mass="18748">MIVLNVMEKYIIDSYARLGNILTSKVGCVRVPHGIYFGVVIMSLEQTACEDLKAFERRLTEVIARLQPATTRWRMVLVMVAASTAFGAYLWLTDPITQDATFFQSLLNHLFFTFAAFSLILLFILGIHKKVVSPSIITSRTRAVLVDFNMSCDDTGKLILKPRPTAT</sequence>
<evidence type="ECO:0000256" key="2">
    <source>
        <dbReference type="ARBA" id="ARBA00004496"/>
    </source>
</evidence>
<keyword evidence="5 11" id="KW-0812">Transmembrane</keyword>
<dbReference type="AlphaFoldDB" id="A0AAE1TJW1"/>
<evidence type="ECO:0000256" key="8">
    <source>
        <dbReference type="ARBA" id="ARBA00023136"/>
    </source>
</evidence>
<dbReference type="Pfam" id="PF09771">
    <property type="entry name" value="Tmemb_18A"/>
    <property type="match status" value="1"/>
</dbReference>
<evidence type="ECO:0000256" key="3">
    <source>
        <dbReference type="ARBA" id="ARBA00010998"/>
    </source>
</evidence>
<keyword evidence="9" id="KW-0539">Nucleus</keyword>
<dbReference type="PANTHER" id="PTHR20996:SF1">
    <property type="entry name" value="NUCLEAR ENVELOPE PHOSPHATASE-REGULATORY SUBUNIT 1"/>
    <property type="match status" value="1"/>
</dbReference>
<comment type="caution">
    <text evidence="12">The sequence shown here is derived from an EMBL/GenBank/DDBJ whole genome shotgun (WGS) entry which is preliminary data.</text>
</comment>
<keyword evidence="6 11" id="KW-1133">Transmembrane helix</keyword>
<protein>
    <recommendedName>
        <fullName evidence="10">Transmembrane protein 188</fullName>
    </recommendedName>
</protein>
<reference evidence="12" key="1">
    <citation type="submission" date="2023-11" db="EMBL/GenBank/DDBJ databases">
        <title>Genome assemblies of two species of porcelain crab, Petrolisthes cinctipes and Petrolisthes manimaculis (Anomura: Porcellanidae).</title>
        <authorList>
            <person name="Angst P."/>
        </authorList>
    </citation>
    <scope>NUCLEOTIDE SEQUENCE</scope>
    <source>
        <strain evidence="12">PB745_02</strain>
        <tissue evidence="12">Gill</tissue>
    </source>
</reference>
<dbReference type="GO" id="GO:0006629">
    <property type="term" value="P:lipid metabolic process"/>
    <property type="evidence" value="ECO:0007669"/>
    <property type="project" value="UniProtKB-KW"/>
</dbReference>
<proteinExistence type="inferred from homology"/>
<name>A0AAE1TJW1_9EUCA</name>
<evidence type="ECO:0000256" key="11">
    <source>
        <dbReference type="SAM" id="Phobius"/>
    </source>
</evidence>